<evidence type="ECO:0000313" key="6">
    <source>
        <dbReference type="Proteomes" id="UP001611251"/>
    </source>
</evidence>
<sequence length="339" mass="37484">MSKKSKVTMSHIAARCGVSQSTVSLVLNGNASIKLADSTRDKVLRIAREMGYIHKAAAQPSNLDKIALIFNGLIHHDPFIEAITAVQQAASKNNLLLVIFDLEHETEQYSRLEKELSSGGYLGFIYASSMTTKVLPVFTHLSLPVVILNGYCPQMPDAPCILPADKLGSYKATTHLIEQGYKKIAILAGELWMDAAIERIEGYRQALINNDIIPDDRYMQVTNWSLKEAYNKTLDLLNTDPPPEAIFCSSDYIALGCYQAIYKSGLTIPRDIAVIGYDNQSLSSELTPELSTVDLPYSEMGELAFHTLLNVIQNSPLLSKKMKIEGELIVRESSLKSID</sequence>
<proteinExistence type="predicted"/>
<dbReference type="SUPFAM" id="SSF53822">
    <property type="entry name" value="Periplasmic binding protein-like I"/>
    <property type="match status" value="1"/>
</dbReference>
<evidence type="ECO:0000259" key="4">
    <source>
        <dbReference type="PROSITE" id="PS50932"/>
    </source>
</evidence>
<keyword evidence="3" id="KW-0804">Transcription</keyword>
<dbReference type="CDD" id="cd06288">
    <property type="entry name" value="PBP1_sucrose_transcription_regulator"/>
    <property type="match status" value="1"/>
</dbReference>
<accession>A0ABW7PZK6</accession>
<dbReference type="Proteomes" id="UP001611251">
    <property type="component" value="Unassembled WGS sequence"/>
</dbReference>
<dbReference type="Gene3D" id="1.10.260.40">
    <property type="entry name" value="lambda repressor-like DNA-binding domains"/>
    <property type="match status" value="1"/>
</dbReference>
<dbReference type="Pfam" id="PF00356">
    <property type="entry name" value="LacI"/>
    <property type="match status" value="1"/>
</dbReference>
<evidence type="ECO:0000256" key="3">
    <source>
        <dbReference type="ARBA" id="ARBA00023163"/>
    </source>
</evidence>
<protein>
    <submittedName>
        <fullName evidence="5">LacI family DNA-binding transcriptional regulator</fullName>
    </submittedName>
</protein>
<keyword evidence="6" id="KW-1185">Reference proteome</keyword>
<dbReference type="PANTHER" id="PTHR30146">
    <property type="entry name" value="LACI-RELATED TRANSCRIPTIONAL REPRESSOR"/>
    <property type="match status" value="1"/>
</dbReference>
<dbReference type="SUPFAM" id="SSF47413">
    <property type="entry name" value="lambda repressor-like DNA-binding domains"/>
    <property type="match status" value="1"/>
</dbReference>
<keyword evidence="2 5" id="KW-0238">DNA-binding</keyword>
<reference evidence="5 6" key="1">
    <citation type="submission" date="2024-08" db="EMBL/GenBank/DDBJ databases">
        <title>Pantoea ronii - a newly identified human opportunistic pathogen.</title>
        <authorList>
            <person name="Keidar-Friedman D."/>
            <person name="Sorek N."/>
            <person name="Leshin-Carmel D."/>
            <person name="Tsur A."/>
            <person name="Amsalem M."/>
            <person name="Tolkach D."/>
            <person name="Brosh-Nissimov T."/>
        </authorList>
    </citation>
    <scope>NUCLEOTIDE SEQUENCE [LARGE SCALE GENOMIC DNA]</scope>
    <source>
        <strain evidence="5 6">AA23256</strain>
    </source>
</reference>
<name>A0ABW7PZK6_9GAMM</name>
<dbReference type="GO" id="GO:0003677">
    <property type="term" value="F:DNA binding"/>
    <property type="evidence" value="ECO:0007669"/>
    <property type="project" value="UniProtKB-KW"/>
</dbReference>
<dbReference type="InterPro" id="IPR028082">
    <property type="entry name" value="Peripla_BP_I"/>
</dbReference>
<dbReference type="EMBL" id="JBGFSN010000006">
    <property type="protein sequence ID" value="MFH8135753.1"/>
    <property type="molecule type" value="Genomic_DNA"/>
</dbReference>
<feature type="domain" description="HTH lacI-type" evidence="4">
    <location>
        <begin position="7"/>
        <end position="63"/>
    </location>
</feature>
<comment type="caution">
    <text evidence="5">The sequence shown here is derived from an EMBL/GenBank/DDBJ whole genome shotgun (WGS) entry which is preliminary data.</text>
</comment>
<gene>
    <name evidence="5" type="ORF">ABU178_16485</name>
</gene>
<dbReference type="RefSeq" id="WP_397216847.1">
    <property type="nucleotide sequence ID" value="NZ_JBGFSN010000006.1"/>
</dbReference>
<evidence type="ECO:0000256" key="1">
    <source>
        <dbReference type="ARBA" id="ARBA00023015"/>
    </source>
</evidence>
<evidence type="ECO:0000313" key="5">
    <source>
        <dbReference type="EMBL" id="MFH8135753.1"/>
    </source>
</evidence>
<dbReference type="CDD" id="cd01392">
    <property type="entry name" value="HTH_LacI"/>
    <property type="match status" value="1"/>
</dbReference>
<keyword evidence="1" id="KW-0805">Transcription regulation</keyword>
<dbReference type="Gene3D" id="3.40.50.2300">
    <property type="match status" value="2"/>
</dbReference>
<dbReference type="InterPro" id="IPR046335">
    <property type="entry name" value="LacI/GalR-like_sensor"/>
</dbReference>
<evidence type="ECO:0000256" key="2">
    <source>
        <dbReference type="ARBA" id="ARBA00023125"/>
    </source>
</evidence>
<dbReference type="InterPro" id="IPR010982">
    <property type="entry name" value="Lambda_DNA-bd_dom_sf"/>
</dbReference>
<dbReference type="Pfam" id="PF13377">
    <property type="entry name" value="Peripla_BP_3"/>
    <property type="match status" value="1"/>
</dbReference>
<dbReference type="InterPro" id="IPR000843">
    <property type="entry name" value="HTH_LacI"/>
</dbReference>
<organism evidence="5 6">
    <name type="scientific">Pantoea osteomyelitidis</name>
    <dbReference type="NCBI Taxonomy" id="3230026"/>
    <lineage>
        <taxon>Bacteria</taxon>
        <taxon>Pseudomonadati</taxon>
        <taxon>Pseudomonadota</taxon>
        <taxon>Gammaproteobacteria</taxon>
        <taxon>Enterobacterales</taxon>
        <taxon>Erwiniaceae</taxon>
        <taxon>Pantoea</taxon>
    </lineage>
</organism>
<dbReference type="PROSITE" id="PS50932">
    <property type="entry name" value="HTH_LACI_2"/>
    <property type="match status" value="1"/>
</dbReference>
<dbReference type="PANTHER" id="PTHR30146:SF145">
    <property type="entry name" value="RIBOSE OPERON REPRESSOR"/>
    <property type="match status" value="1"/>
</dbReference>
<dbReference type="SMART" id="SM00354">
    <property type="entry name" value="HTH_LACI"/>
    <property type="match status" value="1"/>
</dbReference>